<dbReference type="AlphaFoldDB" id="A0A6M3IVM1"/>
<evidence type="ECO:0000313" key="1">
    <source>
        <dbReference type="EMBL" id="QJA61318.1"/>
    </source>
</evidence>
<protein>
    <submittedName>
        <fullName evidence="1">Putative capsid protein</fullName>
    </submittedName>
</protein>
<gene>
    <name evidence="1" type="ORF">MM415B00962_0013</name>
</gene>
<dbReference type="EMBL" id="MT141437">
    <property type="protein sequence ID" value="QJA61318.1"/>
    <property type="molecule type" value="Genomic_DNA"/>
</dbReference>
<proteinExistence type="predicted"/>
<accession>A0A6M3IVM1</accession>
<reference evidence="1" key="1">
    <citation type="submission" date="2020-03" db="EMBL/GenBank/DDBJ databases">
        <title>The deep terrestrial virosphere.</title>
        <authorList>
            <person name="Holmfeldt K."/>
            <person name="Nilsson E."/>
            <person name="Simone D."/>
            <person name="Lopez-Fernandez M."/>
            <person name="Wu X."/>
            <person name="de Brujin I."/>
            <person name="Lundin D."/>
            <person name="Andersson A."/>
            <person name="Bertilsson S."/>
            <person name="Dopson M."/>
        </authorList>
    </citation>
    <scope>NUCLEOTIDE SEQUENCE</scope>
    <source>
        <strain evidence="1">MM415B00962</strain>
    </source>
</reference>
<dbReference type="NCBIfam" id="TIGR04387">
    <property type="entry name" value="capsid_maj_N4"/>
    <property type="match status" value="1"/>
</dbReference>
<name>A0A6M3IVM1_9ZZZZ</name>
<organism evidence="1">
    <name type="scientific">viral metagenome</name>
    <dbReference type="NCBI Taxonomy" id="1070528"/>
    <lineage>
        <taxon>unclassified sequences</taxon>
        <taxon>metagenomes</taxon>
        <taxon>organismal metagenomes</taxon>
    </lineage>
</organism>
<sequence>MTYTDVTATLEQYGDVYKITDVIVDTHEDNVLMEAMGICGEQVAETIEEVRINFLKAGTNVYYAGGAVSRSVVNSPPTRGDFRKIYRSFKKYKAREISEIISASAKISTEPVEAAYFVMSHTDLDADFRGISGFVPSVEYSDSSKRLPGEIGKVEQFRIILTAMFDPWEAAGAAGTTYLSGRTKVTSDTACDVYPVIVVARDSYGIVPLQGHDAVKPMVVNPHSPDKFDPTGQIGFVSWITYQAGAILNQLWIARLECAATAEPA</sequence>